<organism evidence="3 4">
    <name type="scientific">Hydrogenispora ethanolica</name>
    <dbReference type="NCBI Taxonomy" id="1082276"/>
    <lineage>
        <taxon>Bacteria</taxon>
        <taxon>Bacillati</taxon>
        <taxon>Bacillota</taxon>
        <taxon>Hydrogenispora</taxon>
    </lineage>
</organism>
<dbReference type="RefSeq" id="WP_243662785.1">
    <property type="nucleotide sequence ID" value="NZ_SLUN01000002.1"/>
</dbReference>
<dbReference type="SUPFAM" id="SSF53850">
    <property type="entry name" value="Periplasmic binding protein-like II"/>
    <property type="match status" value="1"/>
</dbReference>
<dbReference type="Proteomes" id="UP000295008">
    <property type="component" value="Unassembled WGS sequence"/>
</dbReference>
<dbReference type="InterPro" id="IPR041444">
    <property type="entry name" value="HTH_41"/>
</dbReference>
<dbReference type="Pfam" id="PF14503">
    <property type="entry name" value="YhfZ_C"/>
    <property type="match status" value="1"/>
</dbReference>
<keyword evidence="4" id="KW-1185">Reference proteome</keyword>
<evidence type="ECO:0000259" key="1">
    <source>
        <dbReference type="Pfam" id="PF14502"/>
    </source>
</evidence>
<protein>
    <submittedName>
        <fullName evidence="3">Helix-turn-helix protein</fullName>
    </submittedName>
</protein>
<dbReference type="CDD" id="cd13533">
    <property type="entry name" value="PBP2_Yhfz"/>
    <property type="match status" value="1"/>
</dbReference>
<dbReference type="InterPro" id="IPR032791">
    <property type="entry name" value="YhfZ_C"/>
</dbReference>
<sequence>MQNIIYSKLYNDERETMTTLKNQLMSKNGWNTVQLAREMLTHFEGDRIETVGWYAEKLGTGRGTVQAALKFLQTAGAIRLESRGHLGTTIQSLNYKQLWEIADLGAVTAVMPLPYSKRYEGLATGLYKAFETADIPFSLAFMRGANKRMEAVRLGRYHFTVISKLAAEAEANSASGFRIIHQFSAGSYVGNHVVIFRDGHDAAIRDGMRVALDSSSLDQYLLTRSECAGKEVTYVETSYAQILSKLKNNEIDAAIWNEDEIREKNLDFKVAPLQNATALGIRSDDTTAVIVVSEENSKFEAILKRFVDFQATEAIQKKVIRGELTPVY</sequence>
<gene>
    <name evidence="3" type="ORF">EDC14_1002264</name>
</gene>
<dbReference type="Gene3D" id="3.40.190.10">
    <property type="entry name" value="Periplasmic binding protein-like II"/>
    <property type="match status" value="2"/>
</dbReference>
<reference evidence="3 4" key="1">
    <citation type="submission" date="2019-03" db="EMBL/GenBank/DDBJ databases">
        <title>Genomic Encyclopedia of Type Strains, Phase IV (KMG-IV): sequencing the most valuable type-strain genomes for metagenomic binning, comparative biology and taxonomic classification.</title>
        <authorList>
            <person name="Goeker M."/>
        </authorList>
    </citation>
    <scope>NUCLEOTIDE SEQUENCE [LARGE SCALE GENOMIC DNA]</scope>
    <source>
        <strain evidence="3 4">LX-B</strain>
    </source>
</reference>
<dbReference type="NCBIfam" id="NF041241">
    <property type="entry name" value="YhfZ_full"/>
    <property type="match status" value="1"/>
</dbReference>
<dbReference type="Gene3D" id="1.10.10.10">
    <property type="entry name" value="Winged helix-like DNA-binding domain superfamily/Winged helix DNA-binding domain"/>
    <property type="match status" value="1"/>
</dbReference>
<accession>A0A4R1SAF9</accession>
<dbReference type="AlphaFoldDB" id="A0A4R1SAF9"/>
<dbReference type="EMBL" id="SLUN01000002">
    <property type="protein sequence ID" value="TCL76505.1"/>
    <property type="molecule type" value="Genomic_DNA"/>
</dbReference>
<feature type="domain" description="YhfZ helix-turn-helix" evidence="1">
    <location>
        <begin position="44"/>
        <end position="90"/>
    </location>
</feature>
<evidence type="ECO:0000313" key="3">
    <source>
        <dbReference type="EMBL" id="TCL76505.1"/>
    </source>
</evidence>
<dbReference type="Pfam" id="PF14502">
    <property type="entry name" value="HTH_41"/>
    <property type="match status" value="1"/>
</dbReference>
<name>A0A4R1SAF9_HYDET</name>
<feature type="domain" description="Uncharacterised protein YhfZ C-terminal" evidence="2">
    <location>
        <begin position="95"/>
        <end position="328"/>
    </location>
</feature>
<evidence type="ECO:0000313" key="4">
    <source>
        <dbReference type="Proteomes" id="UP000295008"/>
    </source>
</evidence>
<proteinExistence type="predicted"/>
<dbReference type="InterPro" id="IPR036388">
    <property type="entry name" value="WH-like_DNA-bd_sf"/>
</dbReference>
<comment type="caution">
    <text evidence="3">The sequence shown here is derived from an EMBL/GenBank/DDBJ whole genome shotgun (WGS) entry which is preliminary data.</text>
</comment>
<evidence type="ECO:0000259" key="2">
    <source>
        <dbReference type="Pfam" id="PF14503"/>
    </source>
</evidence>